<name>A0A382NT96_9ZZZZ</name>
<sequence>MKNKRTIIILFFLISCAIHASPLTKQLKEKIHNTPTQEYIRIYIALTDNYDFMTIEETLTELNKIEKREFVKQELKSFY</sequence>
<dbReference type="AlphaFoldDB" id="A0A382NT96"/>
<evidence type="ECO:0000313" key="1">
    <source>
        <dbReference type="EMBL" id="SVC64394.1"/>
    </source>
</evidence>
<gene>
    <name evidence="1" type="ORF">METZ01_LOCUS317248</name>
</gene>
<accession>A0A382NT96</accession>
<dbReference type="PROSITE" id="PS51257">
    <property type="entry name" value="PROKAR_LIPOPROTEIN"/>
    <property type="match status" value="1"/>
</dbReference>
<feature type="non-terminal residue" evidence="1">
    <location>
        <position position="79"/>
    </location>
</feature>
<organism evidence="1">
    <name type="scientific">marine metagenome</name>
    <dbReference type="NCBI Taxonomy" id="408172"/>
    <lineage>
        <taxon>unclassified sequences</taxon>
        <taxon>metagenomes</taxon>
        <taxon>ecological metagenomes</taxon>
    </lineage>
</organism>
<reference evidence="1" key="1">
    <citation type="submission" date="2018-05" db="EMBL/GenBank/DDBJ databases">
        <authorList>
            <person name="Lanie J.A."/>
            <person name="Ng W.-L."/>
            <person name="Kazmierczak K.M."/>
            <person name="Andrzejewski T.M."/>
            <person name="Davidsen T.M."/>
            <person name="Wayne K.J."/>
            <person name="Tettelin H."/>
            <person name="Glass J.I."/>
            <person name="Rusch D."/>
            <person name="Podicherti R."/>
            <person name="Tsui H.-C.T."/>
            <person name="Winkler M.E."/>
        </authorList>
    </citation>
    <scope>NUCLEOTIDE SEQUENCE</scope>
</reference>
<dbReference type="EMBL" id="UINC01102626">
    <property type="protein sequence ID" value="SVC64394.1"/>
    <property type="molecule type" value="Genomic_DNA"/>
</dbReference>
<proteinExistence type="predicted"/>
<protein>
    <submittedName>
        <fullName evidence="1">Uncharacterized protein</fullName>
    </submittedName>
</protein>